<name>A0AAN5DIZ5_9BILA</name>
<evidence type="ECO:0000313" key="3">
    <source>
        <dbReference type="Proteomes" id="UP001328107"/>
    </source>
</evidence>
<evidence type="ECO:0000313" key="2">
    <source>
        <dbReference type="EMBL" id="GMR63294.1"/>
    </source>
</evidence>
<organism evidence="2 3">
    <name type="scientific">Pristionchus mayeri</name>
    <dbReference type="NCBI Taxonomy" id="1317129"/>
    <lineage>
        <taxon>Eukaryota</taxon>
        <taxon>Metazoa</taxon>
        <taxon>Ecdysozoa</taxon>
        <taxon>Nematoda</taxon>
        <taxon>Chromadorea</taxon>
        <taxon>Rhabditida</taxon>
        <taxon>Rhabditina</taxon>
        <taxon>Diplogasteromorpha</taxon>
        <taxon>Diplogasteroidea</taxon>
        <taxon>Neodiplogasteridae</taxon>
        <taxon>Pristionchus</taxon>
    </lineage>
</organism>
<comment type="caution">
    <text evidence="2">The sequence shown here is derived from an EMBL/GenBank/DDBJ whole genome shotgun (WGS) entry which is preliminary data.</text>
</comment>
<accession>A0AAN5DIZ5</accession>
<feature type="compositionally biased region" description="Basic and acidic residues" evidence="1">
    <location>
        <begin position="93"/>
        <end position="103"/>
    </location>
</feature>
<feature type="region of interest" description="Disordered" evidence="1">
    <location>
        <begin position="78"/>
        <end position="103"/>
    </location>
</feature>
<dbReference type="AlphaFoldDB" id="A0AAN5DIZ5"/>
<keyword evidence="3" id="KW-1185">Reference proteome</keyword>
<reference evidence="3" key="1">
    <citation type="submission" date="2022-10" db="EMBL/GenBank/DDBJ databases">
        <title>Genome assembly of Pristionchus species.</title>
        <authorList>
            <person name="Yoshida K."/>
            <person name="Sommer R.J."/>
        </authorList>
    </citation>
    <scope>NUCLEOTIDE SEQUENCE [LARGE SCALE GENOMIC DNA]</scope>
    <source>
        <strain evidence="3">RS5460</strain>
    </source>
</reference>
<proteinExistence type="predicted"/>
<dbReference type="EMBL" id="BTRK01000049">
    <property type="protein sequence ID" value="GMR63294.1"/>
    <property type="molecule type" value="Genomic_DNA"/>
</dbReference>
<evidence type="ECO:0000256" key="1">
    <source>
        <dbReference type="SAM" id="MobiDB-lite"/>
    </source>
</evidence>
<dbReference type="Proteomes" id="UP001328107">
    <property type="component" value="Unassembled WGS sequence"/>
</dbReference>
<protein>
    <submittedName>
        <fullName evidence="2">Uncharacterized protein</fullName>
    </submittedName>
</protein>
<sequence length="212" mass="23902">EGDCSNSADSSTARYSLILLFRTFVPQIVRHDGKGSAPLLTLLRKMYIRCINEYGFAPYTDEISLCDSLGPQRVHYLPRSTSISSGEPNPARRPFDSAAERSRGDERVVKAYWKTLRDSSRKTRGENSFKTTSNQSEKCVEILVMEGVTVDGMHEIGGMIRSKWKKRREQPVGRIRNNDLLEGIEYLVGKLFIATGTSFCHYLRPSMPSSSL</sequence>
<feature type="non-terminal residue" evidence="2">
    <location>
        <position position="1"/>
    </location>
</feature>
<gene>
    <name evidence="2" type="ORF">PMAYCL1PPCAC_33489</name>
</gene>